<feature type="domain" description="BD-FAE-like" evidence="5">
    <location>
        <begin position="64"/>
        <end position="172"/>
    </location>
</feature>
<keyword evidence="4" id="KW-0732">Signal</keyword>
<evidence type="ECO:0000313" key="6">
    <source>
        <dbReference type="EMBL" id="MFC0588190.1"/>
    </source>
</evidence>
<keyword evidence="2 6" id="KW-0378">Hydrolase</keyword>
<accession>A0ABV6PED6</accession>
<reference evidence="6 7" key="1">
    <citation type="submission" date="2024-09" db="EMBL/GenBank/DDBJ databases">
        <authorList>
            <person name="Sun Q."/>
            <person name="Mori K."/>
        </authorList>
    </citation>
    <scope>NUCLEOTIDE SEQUENCE [LARGE SCALE GENOMIC DNA]</scope>
    <source>
        <strain evidence="6 7">NCAIM B.02537</strain>
    </source>
</reference>
<dbReference type="RefSeq" id="WP_379479697.1">
    <property type="nucleotide sequence ID" value="NZ_JBHLTL010000001.1"/>
</dbReference>
<evidence type="ECO:0000256" key="1">
    <source>
        <dbReference type="ARBA" id="ARBA00010515"/>
    </source>
</evidence>
<evidence type="ECO:0000256" key="3">
    <source>
        <dbReference type="SAM" id="MobiDB-lite"/>
    </source>
</evidence>
<dbReference type="Gene3D" id="3.40.50.1820">
    <property type="entry name" value="alpha/beta hydrolase"/>
    <property type="match status" value="1"/>
</dbReference>
<dbReference type="Proteomes" id="UP001589943">
    <property type="component" value="Unassembled WGS sequence"/>
</dbReference>
<dbReference type="EMBL" id="JBHLTL010000001">
    <property type="protein sequence ID" value="MFC0588190.1"/>
    <property type="molecule type" value="Genomic_DNA"/>
</dbReference>
<feature type="region of interest" description="Disordered" evidence="3">
    <location>
        <begin position="262"/>
        <end position="284"/>
    </location>
</feature>
<sequence>MKKSALLSLAAMALIAGSMAEARQDSMRERLAERLAAKRGQRGDVPTAPAKQTLAYGRDPLQRLDFYPAQNAKGPAPLIVFVHGGGWKRGSKDTADGGWKAPHYTATGYAYAAINYRLVPDATVEQQGADIAAALKLLRERARTLGIDSSKVVLMGHSAGAHLVALVGTDERYLKGAGLSFRDLSGVLPIDGAAYDVPRQMTEGPKMMQQTYAQAFGSDPERQRALSPTLQAAAPNAPRFLIIHVQRPDGIAQSKELEAALRRGGTTTERRDFPGTGLSGHGEINRQLGNPAYAATPVVDAWLKSVFGR</sequence>
<dbReference type="SUPFAM" id="SSF53474">
    <property type="entry name" value="alpha/beta-Hydrolases"/>
    <property type="match status" value="1"/>
</dbReference>
<dbReference type="PANTHER" id="PTHR48081:SF33">
    <property type="entry name" value="KYNURENINE FORMAMIDASE"/>
    <property type="match status" value="1"/>
</dbReference>
<comment type="similarity">
    <text evidence="1">Belongs to the 'GDXG' lipolytic enzyme family.</text>
</comment>
<proteinExistence type="inferred from homology"/>
<dbReference type="InterPro" id="IPR049492">
    <property type="entry name" value="BD-FAE-like_dom"/>
</dbReference>
<dbReference type="InterPro" id="IPR050300">
    <property type="entry name" value="GDXG_lipolytic_enzyme"/>
</dbReference>
<evidence type="ECO:0000313" key="7">
    <source>
        <dbReference type="Proteomes" id="UP001589943"/>
    </source>
</evidence>
<evidence type="ECO:0000259" key="5">
    <source>
        <dbReference type="Pfam" id="PF20434"/>
    </source>
</evidence>
<feature type="signal peptide" evidence="4">
    <location>
        <begin position="1"/>
        <end position="22"/>
    </location>
</feature>
<dbReference type="InterPro" id="IPR002168">
    <property type="entry name" value="Lipase_GDXG_HIS_AS"/>
</dbReference>
<name>A0ABV6PED6_9SPHN</name>
<comment type="caution">
    <text evidence="6">The sequence shown here is derived from an EMBL/GenBank/DDBJ whole genome shotgun (WGS) entry which is preliminary data.</text>
</comment>
<dbReference type="PANTHER" id="PTHR48081">
    <property type="entry name" value="AB HYDROLASE SUPERFAMILY PROTEIN C4A8.06C"/>
    <property type="match status" value="1"/>
</dbReference>
<dbReference type="InterPro" id="IPR029058">
    <property type="entry name" value="AB_hydrolase_fold"/>
</dbReference>
<evidence type="ECO:0000256" key="2">
    <source>
        <dbReference type="ARBA" id="ARBA00022801"/>
    </source>
</evidence>
<organism evidence="6 7">
    <name type="scientific">Novosphingobium aquiterrae</name>
    <dbReference type="NCBI Taxonomy" id="624388"/>
    <lineage>
        <taxon>Bacteria</taxon>
        <taxon>Pseudomonadati</taxon>
        <taxon>Pseudomonadota</taxon>
        <taxon>Alphaproteobacteria</taxon>
        <taxon>Sphingomonadales</taxon>
        <taxon>Sphingomonadaceae</taxon>
        <taxon>Novosphingobium</taxon>
    </lineage>
</organism>
<dbReference type="Pfam" id="PF20434">
    <property type="entry name" value="BD-FAE"/>
    <property type="match status" value="1"/>
</dbReference>
<feature type="chain" id="PRO_5046358728" evidence="4">
    <location>
        <begin position="23"/>
        <end position="309"/>
    </location>
</feature>
<dbReference type="PROSITE" id="PS01173">
    <property type="entry name" value="LIPASE_GDXG_HIS"/>
    <property type="match status" value="1"/>
</dbReference>
<evidence type="ECO:0000256" key="4">
    <source>
        <dbReference type="SAM" id="SignalP"/>
    </source>
</evidence>
<dbReference type="GO" id="GO:0016787">
    <property type="term" value="F:hydrolase activity"/>
    <property type="evidence" value="ECO:0007669"/>
    <property type="project" value="UniProtKB-KW"/>
</dbReference>
<keyword evidence="7" id="KW-1185">Reference proteome</keyword>
<protein>
    <submittedName>
        <fullName evidence="6">Alpha/beta hydrolase</fullName>
    </submittedName>
</protein>
<gene>
    <name evidence="6" type="ORF">ACFFF7_02060</name>
</gene>